<proteinExistence type="predicted"/>
<name>A0ABU0JQU1_HATLI</name>
<gene>
    <name evidence="1" type="ORF">QOZ93_001203</name>
</gene>
<protein>
    <recommendedName>
        <fullName evidence="3">DNRLRE domain-containing protein</fullName>
    </recommendedName>
</protein>
<dbReference type="EMBL" id="JAUSWN010000008">
    <property type="protein sequence ID" value="MDQ0479462.1"/>
    <property type="molecule type" value="Genomic_DNA"/>
</dbReference>
<comment type="caution">
    <text evidence="1">The sequence shown here is derived from an EMBL/GenBank/DDBJ whole genome shotgun (WGS) entry which is preliminary data.</text>
</comment>
<evidence type="ECO:0000313" key="1">
    <source>
        <dbReference type="EMBL" id="MDQ0479462.1"/>
    </source>
</evidence>
<dbReference type="Proteomes" id="UP001224418">
    <property type="component" value="Unassembled WGS sequence"/>
</dbReference>
<evidence type="ECO:0000313" key="2">
    <source>
        <dbReference type="Proteomes" id="UP001224418"/>
    </source>
</evidence>
<reference evidence="1 2" key="1">
    <citation type="submission" date="2023-07" db="EMBL/GenBank/DDBJ databases">
        <title>Genomic Encyclopedia of Type Strains, Phase IV (KMG-IV): sequencing the most valuable type-strain genomes for metagenomic binning, comparative biology and taxonomic classification.</title>
        <authorList>
            <person name="Goeker M."/>
        </authorList>
    </citation>
    <scope>NUCLEOTIDE SEQUENCE [LARGE SCALE GENOMIC DNA]</scope>
    <source>
        <strain evidence="1 2">DSM 1400</strain>
    </source>
</reference>
<accession>A0ABU0JQU1</accession>
<dbReference type="Gene3D" id="2.60.120.970">
    <property type="match status" value="1"/>
</dbReference>
<dbReference type="NCBIfam" id="NF033679">
    <property type="entry name" value="DNRLRE_dom"/>
    <property type="match status" value="1"/>
</dbReference>
<sequence>MIQTISVTNDSFVYEGSPYTNYEGAPYLYIGNNSNVPNAPSTGSCEILLYFDLSQIPTTSTIQSAQLKLYVNYNPSITPVTLSISTLGSSFNPSLIDWNMTTAMQTTSTSDTIIINGSSQYVTGNVTDIVKNWVNGTVSNNGILLQSTTPSFTNGFITIGSVNNSINQYAPVLEITLSNSSTNETQTTSGNYNIIKSNTQVNGQNVSTTYAIKNNGTAAYDQSLAVLQTNYGGNWYDTEATPIYPGGTGVITSLSGSNQTKLQIVGLVAPVVYSFVSSSGAGNYSLQSIVDVDSTQSDLAQPYSGQVGLLFEASPNLQSGVTSINPLTGAVVTNGSALSNLASNPTTQGVAVYLSNIPSASKYDLTFTNMIYADTSGQITNGLSAAGTGVTTNLVTSSTVTNIPSGIQITTNYSSILSSVSTIYKDVSIISNKDLTGIVVDIYSGSGSSGGPQSSVSYSLVKGNVALSGTSMLLSTLIGQSLATLASKNGNQDNIQIKINPSTTATGNYELAINDICGPGSTSAVTPSTMKYLDINNIITLSLPLSSTVTM</sequence>
<keyword evidence="2" id="KW-1185">Reference proteome</keyword>
<evidence type="ECO:0008006" key="3">
    <source>
        <dbReference type="Google" id="ProtNLM"/>
    </source>
</evidence>
<dbReference type="RefSeq" id="WP_307355499.1">
    <property type="nucleotide sequence ID" value="NZ_BAAACJ010000017.1"/>
</dbReference>
<organism evidence="1 2">
    <name type="scientific">Hathewaya limosa</name>
    <name type="common">Clostridium limosum</name>
    <dbReference type="NCBI Taxonomy" id="1536"/>
    <lineage>
        <taxon>Bacteria</taxon>
        <taxon>Bacillati</taxon>
        <taxon>Bacillota</taxon>
        <taxon>Clostridia</taxon>
        <taxon>Eubacteriales</taxon>
        <taxon>Clostridiaceae</taxon>
        <taxon>Hathewaya</taxon>
    </lineage>
</organism>